<name>A0A0A0D8S7_9PROT</name>
<protein>
    <submittedName>
        <fullName evidence="1">Uncharacterized protein</fullName>
    </submittedName>
</protein>
<gene>
    <name evidence="1" type="ORF">P409_11350</name>
</gene>
<proteinExistence type="predicted"/>
<reference evidence="1 2" key="1">
    <citation type="submission" date="2014-01" db="EMBL/GenBank/DDBJ databases">
        <title>Genome sequence determination for a cystic fibrosis isolate, Inquilinus limosus.</title>
        <authorList>
            <person name="Pino M."/>
            <person name="Di Conza J."/>
            <person name="Gutkind G."/>
        </authorList>
    </citation>
    <scope>NUCLEOTIDE SEQUENCE [LARGE SCALE GENOMIC DNA]</scope>
    <source>
        <strain evidence="1 2">MP06</strain>
    </source>
</reference>
<evidence type="ECO:0000313" key="1">
    <source>
        <dbReference type="EMBL" id="KGM34243.1"/>
    </source>
</evidence>
<organism evidence="1 2">
    <name type="scientific">Inquilinus limosus MP06</name>
    <dbReference type="NCBI Taxonomy" id="1398085"/>
    <lineage>
        <taxon>Bacteria</taxon>
        <taxon>Pseudomonadati</taxon>
        <taxon>Pseudomonadota</taxon>
        <taxon>Alphaproteobacteria</taxon>
        <taxon>Rhodospirillales</taxon>
        <taxon>Rhodospirillaceae</taxon>
        <taxon>Inquilinus</taxon>
    </lineage>
</organism>
<dbReference type="OrthoDB" id="8480323at2"/>
<accession>A0A0A0D8S7</accession>
<dbReference type="RefSeq" id="WP_034835665.1">
    <property type="nucleotide sequence ID" value="NZ_JANX01000108.1"/>
</dbReference>
<sequence length="119" mass="13180">MQQDDFSYAIAGANRRCRFVRADRPWGHAIDVQILAEDGELLNRVVFACHPEHPAYDELQAKSTTELARLAAAQLGTGRHEDALAQAREASFVLLMRLDLPEGLLSSQTASYSPTSLRI</sequence>
<comment type="caution">
    <text evidence="1">The sequence shown here is derived from an EMBL/GenBank/DDBJ whole genome shotgun (WGS) entry which is preliminary data.</text>
</comment>
<evidence type="ECO:0000313" key="2">
    <source>
        <dbReference type="Proteomes" id="UP000029995"/>
    </source>
</evidence>
<dbReference type="AlphaFoldDB" id="A0A0A0D8S7"/>
<dbReference type="EMBL" id="JANX01000108">
    <property type="protein sequence ID" value="KGM34243.1"/>
    <property type="molecule type" value="Genomic_DNA"/>
</dbReference>
<dbReference type="Proteomes" id="UP000029995">
    <property type="component" value="Unassembled WGS sequence"/>
</dbReference>